<feature type="region of interest" description="Disordered" evidence="1">
    <location>
        <begin position="352"/>
        <end position="392"/>
    </location>
</feature>
<evidence type="ECO:0000313" key="3">
    <source>
        <dbReference type="Proteomes" id="UP000295184"/>
    </source>
</evidence>
<dbReference type="EMBL" id="SLUM01000026">
    <property type="protein sequence ID" value="TCL53842.1"/>
    <property type="molecule type" value="Genomic_DNA"/>
</dbReference>
<organism evidence="2 3">
    <name type="scientific">Allofournierella massiliensis</name>
    <dbReference type="NCBI Taxonomy" id="1650663"/>
    <lineage>
        <taxon>Bacteria</taxon>
        <taxon>Bacillati</taxon>
        <taxon>Bacillota</taxon>
        <taxon>Clostridia</taxon>
        <taxon>Eubacteriales</taxon>
        <taxon>Oscillospiraceae</taxon>
        <taxon>Allofournierella</taxon>
    </lineage>
</organism>
<feature type="compositionally biased region" description="Low complexity" evidence="1">
    <location>
        <begin position="321"/>
        <end position="332"/>
    </location>
</feature>
<dbReference type="Proteomes" id="UP000295184">
    <property type="component" value="Unassembled WGS sequence"/>
</dbReference>
<feature type="compositionally biased region" description="Basic and acidic residues" evidence="1">
    <location>
        <begin position="380"/>
        <end position="392"/>
    </location>
</feature>
<evidence type="ECO:0000256" key="1">
    <source>
        <dbReference type="SAM" id="MobiDB-lite"/>
    </source>
</evidence>
<dbReference type="RefSeq" id="WP_132587419.1">
    <property type="nucleotide sequence ID" value="NZ_CABKVM010000010.1"/>
</dbReference>
<accession>A0A4V2QAU8</accession>
<dbReference type="STRING" id="1650663.GCA_001486665_00056"/>
<sequence>MPRAFFKSQFFKSQNHVLNHLAYLHAQSPLFSGTSNIPLETAQQMVSTFDKPCKWWFVFSLNRTDADRLQIDRGYFQQLLESQKGIWAKAYNIPSERLHIYASYHDLDHHPHVHVVLHGERPSDGFIHCPVGTELGEAFKHCRQTVKSAIANEIFRTDSENLKKDRSQQRQELNKELEKLLLEIGRSTHPVHPDIQVAIRQLSTQLATLPGKHVYGYLPADLKLQVDNLLEEVIKKDAQLAGMFETYKTTHRAMIDYLYVDSPITLDQKMADWENKFFHPVKGDDTRRHNIILQAAESYFIPEARASAGEQNKERSPLSPPRSTSSSEPTTPYHHKSSQAAIRSMLYSIARSLHQDMQHQTNPKITQVKSRLKKKRIHHQTIEERREQSHDR</sequence>
<dbReference type="AlphaFoldDB" id="A0A4V2QAU8"/>
<proteinExistence type="predicted"/>
<feature type="region of interest" description="Disordered" evidence="1">
    <location>
        <begin position="306"/>
        <end position="338"/>
    </location>
</feature>
<feature type="compositionally biased region" description="Polar residues" evidence="1">
    <location>
        <begin position="358"/>
        <end position="369"/>
    </location>
</feature>
<feature type="compositionally biased region" description="Basic residues" evidence="1">
    <location>
        <begin position="370"/>
        <end position="379"/>
    </location>
</feature>
<evidence type="ECO:0000313" key="2">
    <source>
        <dbReference type="EMBL" id="TCL53842.1"/>
    </source>
</evidence>
<name>A0A4V2QAU8_9FIRM</name>
<comment type="caution">
    <text evidence="2">The sequence shown here is derived from an EMBL/GenBank/DDBJ whole genome shotgun (WGS) entry which is preliminary data.</text>
</comment>
<reference evidence="2 3" key="1">
    <citation type="submission" date="2019-03" db="EMBL/GenBank/DDBJ databases">
        <title>Genomic Encyclopedia of Type Strains, Phase IV (KMG-IV): sequencing the most valuable type-strain genomes for metagenomic binning, comparative biology and taxonomic classification.</title>
        <authorList>
            <person name="Goeker M."/>
        </authorList>
    </citation>
    <scope>NUCLEOTIDE SEQUENCE [LARGE SCALE GENOMIC DNA]</scope>
    <source>
        <strain evidence="2 3">DSM 100451</strain>
    </source>
</reference>
<protein>
    <submittedName>
        <fullName evidence="2">Uncharacterized protein</fullName>
    </submittedName>
</protein>
<gene>
    <name evidence="2" type="ORF">EDD77_12615</name>
</gene>